<evidence type="ECO:0000313" key="2">
    <source>
        <dbReference type="EMBL" id="TWG33767.1"/>
    </source>
</evidence>
<name>A0A561XCE3_ACIDE</name>
<dbReference type="GeneID" id="51113161"/>
<organism evidence="2 3">
    <name type="scientific">Acidovorax delafieldii</name>
    <name type="common">Pseudomonas delafieldii</name>
    <dbReference type="NCBI Taxonomy" id="47920"/>
    <lineage>
        <taxon>Bacteria</taxon>
        <taxon>Pseudomonadati</taxon>
        <taxon>Pseudomonadota</taxon>
        <taxon>Betaproteobacteria</taxon>
        <taxon>Burkholderiales</taxon>
        <taxon>Comamonadaceae</taxon>
        <taxon>Acidovorax</taxon>
    </lineage>
</organism>
<dbReference type="PANTHER" id="PTHR30595:SF6">
    <property type="entry name" value="SCHLAFEN ALBA-2 DOMAIN-CONTAINING PROTEIN"/>
    <property type="match status" value="1"/>
</dbReference>
<dbReference type="PANTHER" id="PTHR30595">
    <property type="entry name" value="GLPR-RELATED TRANSCRIPTIONAL REPRESSOR"/>
    <property type="match status" value="1"/>
</dbReference>
<dbReference type="Proteomes" id="UP000321485">
    <property type="component" value="Unassembled WGS sequence"/>
</dbReference>
<reference evidence="2 3" key="1">
    <citation type="journal article" date="2015" name="Stand. Genomic Sci.">
        <title>Genomic Encyclopedia of Bacterial and Archaeal Type Strains, Phase III: the genomes of soil and plant-associated and newly described type strains.</title>
        <authorList>
            <person name="Whitman W.B."/>
            <person name="Woyke T."/>
            <person name="Klenk H.P."/>
            <person name="Zhou Y."/>
            <person name="Lilburn T.G."/>
            <person name="Beck B.J."/>
            <person name="De Vos P."/>
            <person name="Vandamme P."/>
            <person name="Eisen J.A."/>
            <person name="Garrity G."/>
            <person name="Hugenholtz P."/>
            <person name="Kyrpides N.C."/>
        </authorList>
    </citation>
    <scope>NUCLEOTIDE SEQUENCE [LARGE SCALE GENOMIC DNA]</scope>
    <source>
        <strain evidence="2 3">DSM 64</strain>
    </source>
</reference>
<dbReference type="Gene3D" id="3.30.565.60">
    <property type="match status" value="1"/>
</dbReference>
<evidence type="ECO:0000313" key="3">
    <source>
        <dbReference type="Proteomes" id="UP000321485"/>
    </source>
</evidence>
<dbReference type="AlphaFoldDB" id="A0A561XCE3"/>
<feature type="domain" description="Schlafen AlbA-2" evidence="1">
    <location>
        <begin position="17"/>
        <end position="129"/>
    </location>
</feature>
<dbReference type="EMBL" id="VJWE01000017">
    <property type="protein sequence ID" value="TWG33767.1"/>
    <property type="molecule type" value="Genomic_DNA"/>
</dbReference>
<accession>A0A561XCE3</accession>
<sequence>MSISAEQIDLWRGLASETQRLEFKEARNQYDTTKLCRYCVAIANEGGGHLVLGIADKPPRPVVGSQAFPDTQDITEKLFHWVGFRVDVEAVAHPEGRVVVFTIPARPKGTAYHHEGAYLMRSGEELVPMSEDQLRKIFAEGQPSWLENPALKDVSAQDVVQLLDTQTYFDLMRLPYPTDQAGVLARLLDERLIERSAAGFNILHIGAVLLAKNMRQFPDISRKAVRVIVYAGESKMQTVSDVTGERGYAVGFAGLVQYVMGKLPQNEVIEGAIRKEVKLLPEVVVRELLANALIHQEFDMGGASPVVEVFSNRVEISNPGEPIVPVERFIDGYQSRNERLADLMRRFGICEEKSSGIDRVIETAEIMQLPAPEFLTSHRRTVVVIHGPRAFRDMNGSDRVRACYQHCVLQYVLRKQMTNQSLRERFGLSESSGNTVSQIITATVDQRLIKNDPNAPDSKRYARYIPAWA</sequence>
<dbReference type="Gene3D" id="3.30.950.30">
    <property type="entry name" value="Schlafen, AAA domain"/>
    <property type="match status" value="1"/>
</dbReference>
<evidence type="ECO:0000259" key="1">
    <source>
        <dbReference type="Pfam" id="PF04326"/>
    </source>
</evidence>
<dbReference type="RefSeq" id="WP_146872103.1">
    <property type="nucleotide sequence ID" value="NZ_VJWE01000017.1"/>
</dbReference>
<dbReference type="InterPro" id="IPR007421">
    <property type="entry name" value="Schlafen_AlbA_2_dom"/>
</dbReference>
<protein>
    <submittedName>
        <fullName evidence="2">Putative HTH transcriptional regulator</fullName>
    </submittedName>
</protein>
<dbReference type="Pfam" id="PF04326">
    <property type="entry name" value="SLFN_AlbA_2"/>
    <property type="match status" value="1"/>
</dbReference>
<dbReference type="InterPro" id="IPR038475">
    <property type="entry name" value="RecG_C_sf"/>
</dbReference>
<gene>
    <name evidence="2" type="ORF">ATF69_4120</name>
</gene>
<proteinExistence type="predicted"/>
<comment type="caution">
    <text evidence="2">The sequence shown here is derived from an EMBL/GenBank/DDBJ whole genome shotgun (WGS) entry which is preliminary data.</text>
</comment>
<dbReference type="Pfam" id="PF13749">
    <property type="entry name" value="HATPase_c_4"/>
    <property type="match status" value="1"/>
</dbReference>
<dbReference type="InterPro" id="IPR038461">
    <property type="entry name" value="Schlafen_AlbA_2_dom_sf"/>
</dbReference>